<keyword evidence="3" id="KW-1185">Reference proteome</keyword>
<dbReference type="OrthoDB" id="9813172at2"/>
<evidence type="ECO:0008006" key="4">
    <source>
        <dbReference type="Google" id="ProtNLM"/>
    </source>
</evidence>
<feature type="transmembrane region" description="Helical" evidence="1">
    <location>
        <begin position="133"/>
        <end position="154"/>
    </location>
</feature>
<dbReference type="InterPro" id="IPR011737">
    <property type="entry name" value="CHP02206_TP0381"/>
</dbReference>
<proteinExistence type="predicted"/>
<feature type="transmembrane region" description="Helical" evidence="1">
    <location>
        <begin position="166"/>
        <end position="184"/>
    </location>
</feature>
<feature type="transmembrane region" description="Helical" evidence="1">
    <location>
        <begin position="48"/>
        <end position="68"/>
    </location>
</feature>
<reference evidence="2 3" key="1">
    <citation type="submission" date="2015-04" db="EMBL/GenBank/DDBJ databases">
        <title>Taxonomic description and genome sequence of Bacillus campisalis sp. nov., a novel member of the genus Bacillus isolated from solar saltern.</title>
        <authorList>
            <person name="Mathan Kumar R."/>
            <person name="Kaur G."/>
            <person name="Kumar A."/>
            <person name="Singh N.K."/>
            <person name="Kaur N."/>
            <person name="Kumar N."/>
            <person name="Mayilraj S."/>
        </authorList>
    </citation>
    <scope>NUCLEOTIDE SEQUENCE [LARGE SCALE GENOMIC DNA]</scope>
    <source>
        <strain evidence="2 3">SA2-6</strain>
    </source>
</reference>
<dbReference type="Pfam" id="PF14808">
    <property type="entry name" value="TMEM164"/>
    <property type="match status" value="1"/>
</dbReference>
<feature type="transmembrane region" description="Helical" evidence="1">
    <location>
        <begin position="102"/>
        <end position="121"/>
    </location>
</feature>
<evidence type="ECO:0000313" key="2">
    <source>
        <dbReference type="EMBL" id="KKK38529.1"/>
    </source>
</evidence>
<evidence type="ECO:0000256" key="1">
    <source>
        <dbReference type="SAM" id="Phobius"/>
    </source>
</evidence>
<protein>
    <recommendedName>
        <fullName evidence="4">ABC transporter permease</fullName>
    </recommendedName>
</protein>
<feature type="transmembrane region" description="Helical" evidence="1">
    <location>
        <begin position="209"/>
        <end position="229"/>
    </location>
</feature>
<name>A0A0M2SVD5_9BACI</name>
<keyword evidence="1" id="KW-1133">Transmembrane helix</keyword>
<feature type="transmembrane region" description="Helical" evidence="1">
    <location>
        <begin position="80"/>
        <end position="97"/>
    </location>
</feature>
<gene>
    <name evidence="2" type="ORF">WQ57_07955</name>
</gene>
<dbReference type="AlphaFoldDB" id="A0A0M2SVD5"/>
<comment type="caution">
    <text evidence="2">The sequence shown here is derived from an EMBL/GenBank/DDBJ whole genome shotgun (WGS) entry which is preliminary data.</text>
</comment>
<sequence length="246" mass="28300">MNWLSGSNEKYIFEMYSASHLAVLAIFILISAVLYFSHAKLRKRQLRILELLAAGSLFLVELGFHLWLAATGNWNASDSLPLELCSISLFLTIILLITKNKLVYELLLFTALLGASQALLTPLLNFDFPHFRFFHFFFTHMMMIWAVFYFTWVLGFRPTIRSVYRVFIFLNILLPFVLLINKLVDGNYMFLSHKPGIASLLDFLGPYPWYILSLEGLVIIFSLLIWLVFKGKTQVAGRKGTGERAE</sequence>
<evidence type="ECO:0000313" key="3">
    <source>
        <dbReference type="Proteomes" id="UP000034166"/>
    </source>
</evidence>
<dbReference type="NCBIfam" id="TIGR02206">
    <property type="entry name" value="intg_mem_TP0381"/>
    <property type="match status" value="1"/>
</dbReference>
<keyword evidence="1" id="KW-0472">Membrane</keyword>
<feature type="transmembrane region" description="Helical" evidence="1">
    <location>
        <begin position="15"/>
        <end position="36"/>
    </location>
</feature>
<keyword evidence="1" id="KW-0812">Transmembrane</keyword>
<dbReference type="EMBL" id="LAYY01000007">
    <property type="protein sequence ID" value="KKK38529.1"/>
    <property type="molecule type" value="Genomic_DNA"/>
</dbReference>
<dbReference type="RefSeq" id="WP_046523220.1">
    <property type="nucleotide sequence ID" value="NZ_LAYY01000007.1"/>
</dbReference>
<accession>A0A0M2SVD5</accession>
<organism evidence="2 3">
    <name type="scientific">Mesobacillus campisalis</name>
    <dbReference type="NCBI Taxonomy" id="1408103"/>
    <lineage>
        <taxon>Bacteria</taxon>
        <taxon>Bacillati</taxon>
        <taxon>Bacillota</taxon>
        <taxon>Bacilli</taxon>
        <taxon>Bacillales</taxon>
        <taxon>Bacillaceae</taxon>
        <taxon>Mesobacillus</taxon>
    </lineage>
</organism>
<dbReference type="PATRIC" id="fig|1408103.3.peg.1792"/>
<dbReference type="Proteomes" id="UP000034166">
    <property type="component" value="Unassembled WGS sequence"/>
</dbReference>